<dbReference type="PANTHER" id="PTHR30383">
    <property type="entry name" value="THIOESTERASE 1/PROTEASE 1/LYSOPHOSPHOLIPASE L1"/>
    <property type="match status" value="1"/>
</dbReference>
<dbReference type="eggNOG" id="COG2755">
    <property type="taxonomic scope" value="Bacteria"/>
</dbReference>
<keyword evidence="1" id="KW-0732">Signal</keyword>
<dbReference type="EMBL" id="BAUV01000008">
    <property type="protein sequence ID" value="GAE34475.1"/>
    <property type="molecule type" value="Genomic_DNA"/>
</dbReference>
<dbReference type="PANTHER" id="PTHR30383:SF27">
    <property type="entry name" value="SPORE GERMINATION LIPASE LIPC"/>
    <property type="match status" value="1"/>
</dbReference>
<comment type="caution">
    <text evidence="3">The sequence shown here is derived from an EMBL/GenBank/DDBJ whole genome shotgun (WGS) entry which is preliminary data.</text>
</comment>
<sequence>MKALSKTLILLILASLFFSTSAFAKSDQAKLSLVSLGDSIPYGYNLTNNDNATTSKEAFPYLIGEATDMRVRNLAIPGWRTDQMLNALQNDQKYRQAVRHADTITLTIGNNDLLAALRTAQARSGGSQDLFLFYLQQQLEESDLFTNLGTIITEIRSLTSAPVVVYNVYNPFQKTDPLHYVANSESVLPSINQHLLGFVGMLNTQHSNILLADAYHAFGDNQQLYVIAGDIHPTVAGQQKLAEIAIKLIK</sequence>
<dbReference type="InterPro" id="IPR051532">
    <property type="entry name" value="Ester_Hydrolysis_Enzymes"/>
</dbReference>
<dbReference type="SUPFAM" id="SSF52266">
    <property type="entry name" value="SGNH hydrolase"/>
    <property type="match status" value="1"/>
</dbReference>
<dbReference type="Pfam" id="PF13472">
    <property type="entry name" value="Lipase_GDSL_2"/>
    <property type="match status" value="1"/>
</dbReference>
<evidence type="ECO:0000313" key="3">
    <source>
        <dbReference type="EMBL" id="GAE34475.1"/>
    </source>
</evidence>
<evidence type="ECO:0000259" key="2">
    <source>
        <dbReference type="Pfam" id="PF13472"/>
    </source>
</evidence>
<organism evidence="3 4">
    <name type="scientific">Halalkalibacter akibai (strain ATCC 43226 / DSM 21942 / CIP 109018 / JCM 9157 / 1139)</name>
    <name type="common">Bacillus akibai</name>
    <dbReference type="NCBI Taxonomy" id="1236973"/>
    <lineage>
        <taxon>Bacteria</taxon>
        <taxon>Bacillati</taxon>
        <taxon>Bacillota</taxon>
        <taxon>Bacilli</taxon>
        <taxon>Bacillales</taxon>
        <taxon>Bacillaceae</taxon>
        <taxon>Halalkalibacter</taxon>
    </lineage>
</organism>
<evidence type="ECO:0000313" key="4">
    <source>
        <dbReference type="Proteomes" id="UP000018896"/>
    </source>
</evidence>
<dbReference type="InterPro" id="IPR036514">
    <property type="entry name" value="SGNH_hydro_sf"/>
</dbReference>
<dbReference type="AlphaFoldDB" id="W4QQV8"/>
<dbReference type="InterPro" id="IPR013830">
    <property type="entry name" value="SGNH_hydro"/>
</dbReference>
<dbReference type="OrthoDB" id="2596050at2"/>
<dbReference type="Gene3D" id="3.40.50.1110">
    <property type="entry name" value="SGNH hydrolase"/>
    <property type="match status" value="1"/>
</dbReference>
<dbReference type="RefSeq" id="WP_035663365.1">
    <property type="nucleotide sequence ID" value="NZ_BAUV01000008.1"/>
</dbReference>
<dbReference type="STRING" id="1236973.JCM9157_1535"/>
<keyword evidence="3" id="KW-0378">Hydrolase</keyword>
<feature type="chain" id="PRO_5004847490" evidence="1">
    <location>
        <begin position="25"/>
        <end position="250"/>
    </location>
</feature>
<evidence type="ECO:0000256" key="1">
    <source>
        <dbReference type="SAM" id="SignalP"/>
    </source>
</evidence>
<protein>
    <submittedName>
        <fullName evidence="3">Lipase/Acylhydrolase with GDSL-like motif in BtlB locus</fullName>
    </submittedName>
</protein>
<proteinExistence type="predicted"/>
<gene>
    <name evidence="3" type="ORF">JCM9157_1535</name>
</gene>
<reference evidence="3 4" key="1">
    <citation type="journal article" date="2014" name="Genome Announc.">
        <title>Draft Genome Sequences of Three Alkaliphilic Bacillus Strains, Bacillus wakoensis JCM 9140T, Bacillus akibai JCM 9157T, and Bacillus hemicellulosilyticus JCM 9152T.</title>
        <authorList>
            <person name="Yuki M."/>
            <person name="Oshima K."/>
            <person name="Suda W."/>
            <person name="Oshida Y."/>
            <person name="Kitamura K."/>
            <person name="Iida T."/>
            <person name="Hattori M."/>
            <person name="Ohkuma M."/>
        </authorList>
    </citation>
    <scope>NUCLEOTIDE SEQUENCE [LARGE SCALE GENOMIC DNA]</scope>
    <source>
        <strain evidence="3 4">JCM 9157</strain>
    </source>
</reference>
<keyword evidence="4" id="KW-1185">Reference proteome</keyword>
<name>W4QQV8_HALA3</name>
<accession>W4QQV8</accession>
<feature type="signal peptide" evidence="1">
    <location>
        <begin position="1"/>
        <end position="24"/>
    </location>
</feature>
<dbReference type="GO" id="GO:0004622">
    <property type="term" value="F:phosphatidylcholine lysophospholipase activity"/>
    <property type="evidence" value="ECO:0007669"/>
    <property type="project" value="TreeGrafter"/>
</dbReference>
<dbReference type="Proteomes" id="UP000018896">
    <property type="component" value="Unassembled WGS sequence"/>
</dbReference>
<feature type="domain" description="SGNH hydrolase-type esterase" evidence="2">
    <location>
        <begin position="36"/>
        <end position="239"/>
    </location>
</feature>